<dbReference type="AlphaFoldDB" id="A0A9D4ZZ53"/>
<accession>A0A9D4ZZ53</accession>
<evidence type="ECO:0000313" key="2">
    <source>
        <dbReference type="Proteomes" id="UP001058974"/>
    </source>
</evidence>
<protein>
    <submittedName>
        <fullName evidence="1">Uncharacterized protein</fullName>
    </submittedName>
</protein>
<dbReference type="EMBL" id="JAMSHJ010000007">
    <property type="protein sequence ID" value="KAI5389364.1"/>
    <property type="molecule type" value="Genomic_DNA"/>
</dbReference>
<dbReference type="Gramene" id="Psat07G0485800-T1">
    <property type="protein sequence ID" value="KAI5389364.1"/>
    <property type="gene ID" value="KIW84_074858"/>
</dbReference>
<reference evidence="1 2" key="1">
    <citation type="journal article" date="2022" name="Nat. Genet.">
        <title>Improved pea reference genome and pan-genome highlight genomic features and evolutionary characteristics.</title>
        <authorList>
            <person name="Yang T."/>
            <person name="Liu R."/>
            <person name="Luo Y."/>
            <person name="Hu S."/>
            <person name="Wang D."/>
            <person name="Wang C."/>
            <person name="Pandey M.K."/>
            <person name="Ge S."/>
            <person name="Xu Q."/>
            <person name="Li N."/>
            <person name="Li G."/>
            <person name="Huang Y."/>
            <person name="Saxena R.K."/>
            <person name="Ji Y."/>
            <person name="Li M."/>
            <person name="Yan X."/>
            <person name="He Y."/>
            <person name="Liu Y."/>
            <person name="Wang X."/>
            <person name="Xiang C."/>
            <person name="Varshney R.K."/>
            <person name="Ding H."/>
            <person name="Gao S."/>
            <person name="Zong X."/>
        </authorList>
    </citation>
    <scope>NUCLEOTIDE SEQUENCE [LARGE SCALE GENOMIC DNA]</scope>
    <source>
        <strain evidence="1 2">cv. Zhongwan 6</strain>
    </source>
</reference>
<proteinExistence type="predicted"/>
<sequence>MVYVYAQKILYGGYMLSGEVGYWLDNARQRFEANDYSAKFEELSRFCPHCNGAEAGMSKCNKVENGLLPEIKQFSGYREIRQFSVLVNKCHIYDEDRRARSYDYKRIA</sequence>
<name>A0A9D4ZZ53_PEA</name>
<organism evidence="1 2">
    <name type="scientific">Pisum sativum</name>
    <name type="common">Garden pea</name>
    <name type="synonym">Lathyrus oleraceus</name>
    <dbReference type="NCBI Taxonomy" id="3888"/>
    <lineage>
        <taxon>Eukaryota</taxon>
        <taxon>Viridiplantae</taxon>
        <taxon>Streptophyta</taxon>
        <taxon>Embryophyta</taxon>
        <taxon>Tracheophyta</taxon>
        <taxon>Spermatophyta</taxon>
        <taxon>Magnoliopsida</taxon>
        <taxon>eudicotyledons</taxon>
        <taxon>Gunneridae</taxon>
        <taxon>Pentapetalae</taxon>
        <taxon>rosids</taxon>
        <taxon>fabids</taxon>
        <taxon>Fabales</taxon>
        <taxon>Fabaceae</taxon>
        <taxon>Papilionoideae</taxon>
        <taxon>50 kb inversion clade</taxon>
        <taxon>NPAAA clade</taxon>
        <taxon>Hologalegina</taxon>
        <taxon>IRL clade</taxon>
        <taxon>Fabeae</taxon>
        <taxon>Lathyrus</taxon>
    </lineage>
</organism>
<comment type="caution">
    <text evidence="1">The sequence shown here is derived from an EMBL/GenBank/DDBJ whole genome shotgun (WGS) entry which is preliminary data.</text>
</comment>
<evidence type="ECO:0000313" key="1">
    <source>
        <dbReference type="EMBL" id="KAI5389364.1"/>
    </source>
</evidence>
<keyword evidence="2" id="KW-1185">Reference proteome</keyword>
<dbReference type="Proteomes" id="UP001058974">
    <property type="component" value="Chromosome 7"/>
</dbReference>
<gene>
    <name evidence="1" type="ORF">KIW84_074858</name>
</gene>